<dbReference type="Pfam" id="PF02350">
    <property type="entry name" value="Epimerase_2"/>
    <property type="match status" value="1"/>
</dbReference>
<name>A0A095V0X6_9GAMM</name>
<evidence type="ECO:0000259" key="7">
    <source>
        <dbReference type="Pfam" id="PF02350"/>
    </source>
</evidence>
<evidence type="ECO:0000256" key="1">
    <source>
        <dbReference type="ARBA" id="ARBA00023235"/>
    </source>
</evidence>
<dbReference type="NCBIfam" id="TIGR00236">
    <property type="entry name" value="wecB"/>
    <property type="match status" value="1"/>
</dbReference>
<dbReference type="OrthoDB" id="9803238at2"/>
<sequence>MKVLTVFGTRPEAIKMAPLVRALAADNEINARLCVTAQHREMLDQVLRLFSLQPDYDLDIMRPGQDLTALTCRILEGMQQVLSDFRPDIVLVHGDTTTTMAVSLAAYYQRITIGHVEAGLRTGNLLSPWPEEGNRKVAGHLAHFHFAPTERSRQNLLRENITAQQIFVTGNTVIDALLWVRDKICQDKVLSQQLAAGYPFLETGRPMILVTGHRRESFGGGFERICGALAELAVRHPQVQIVYPVHLNPNVSTPVKRILSGVSNIYLIEPQEYLPFVWLMNKAHLILTDSGGIQEEAPALGIPVLVMRDTTERPEAVDAGTVRLVGTDSEKIIAEASRLLQHSDAWRQMSRAHNPYGDGQACREIIKILKQHRVHL</sequence>
<proteinExistence type="inferred from homology"/>
<accession>A0A095V0X6</accession>
<dbReference type="InterPro" id="IPR029767">
    <property type="entry name" value="WecB-like"/>
</dbReference>
<evidence type="ECO:0000256" key="3">
    <source>
        <dbReference type="ARBA" id="ARBA00038209"/>
    </source>
</evidence>
<evidence type="ECO:0000256" key="6">
    <source>
        <dbReference type="RuleBase" id="RU003513"/>
    </source>
</evidence>
<dbReference type="Gene3D" id="3.40.50.2000">
    <property type="entry name" value="Glycogen Phosphorylase B"/>
    <property type="match status" value="2"/>
</dbReference>
<comment type="caution">
    <text evidence="8">The sequence shown here is derived from an EMBL/GenBank/DDBJ whole genome shotgun (WGS) entry which is preliminary data.</text>
</comment>
<feature type="domain" description="UDP-N-acetylglucosamine 2-epimerase" evidence="7">
    <location>
        <begin position="22"/>
        <end position="370"/>
    </location>
</feature>
<comment type="catalytic activity">
    <reaction evidence="2">
        <text>UDP-N-acetyl-alpha-D-glucosamine = UDP-N-acetyl-alpha-D-mannosamine</text>
        <dbReference type="Rhea" id="RHEA:17213"/>
        <dbReference type="ChEBI" id="CHEBI:57705"/>
        <dbReference type="ChEBI" id="CHEBI:68623"/>
        <dbReference type="EC" id="5.1.3.14"/>
    </reaction>
</comment>
<dbReference type="CDD" id="cd03786">
    <property type="entry name" value="GTB_UDP-GlcNAc_2-Epimerase"/>
    <property type="match status" value="1"/>
</dbReference>
<keyword evidence="9" id="KW-1185">Reference proteome</keyword>
<evidence type="ECO:0000313" key="8">
    <source>
        <dbReference type="EMBL" id="KGD80153.1"/>
    </source>
</evidence>
<dbReference type="PANTHER" id="PTHR43174">
    <property type="entry name" value="UDP-N-ACETYLGLUCOSAMINE 2-EPIMERASE"/>
    <property type="match status" value="1"/>
</dbReference>
<evidence type="ECO:0000256" key="5">
    <source>
        <dbReference type="ARBA" id="ARBA00074883"/>
    </source>
</evidence>
<dbReference type="InterPro" id="IPR003331">
    <property type="entry name" value="UDP_GlcNAc_Epimerase_2_dom"/>
</dbReference>
<dbReference type="eggNOG" id="COG0381">
    <property type="taxonomic scope" value="Bacteria"/>
</dbReference>
<dbReference type="STRING" id="642227.HA49_00320"/>
<protein>
    <recommendedName>
        <fullName evidence="5">UDP-N-acetylglucosamine 2-epimerase</fullName>
        <ecNumber evidence="4">5.1.3.14</ecNumber>
    </recommendedName>
</protein>
<evidence type="ECO:0000256" key="2">
    <source>
        <dbReference type="ARBA" id="ARBA00036080"/>
    </source>
</evidence>
<organism evidence="8 9">
    <name type="scientific">Tatumella morbirosei</name>
    <dbReference type="NCBI Taxonomy" id="642227"/>
    <lineage>
        <taxon>Bacteria</taxon>
        <taxon>Pseudomonadati</taxon>
        <taxon>Pseudomonadota</taxon>
        <taxon>Gammaproteobacteria</taxon>
        <taxon>Enterobacterales</taxon>
        <taxon>Erwiniaceae</taxon>
        <taxon>Tatumella</taxon>
    </lineage>
</organism>
<dbReference type="EC" id="5.1.3.14" evidence="4"/>
<evidence type="ECO:0000256" key="4">
    <source>
        <dbReference type="ARBA" id="ARBA00038858"/>
    </source>
</evidence>
<keyword evidence="1 6" id="KW-0413">Isomerase</keyword>
<comment type="similarity">
    <text evidence="3 6">Belongs to the UDP-N-acetylglucosamine 2-epimerase family.</text>
</comment>
<dbReference type="PANTHER" id="PTHR43174:SF2">
    <property type="entry name" value="UDP-N-ACETYLGLUCOSAMINE 2-EPIMERASE"/>
    <property type="match status" value="1"/>
</dbReference>
<evidence type="ECO:0000313" key="9">
    <source>
        <dbReference type="Proteomes" id="UP000029577"/>
    </source>
</evidence>
<dbReference type="SUPFAM" id="SSF53756">
    <property type="entry name" value="UDP-Glycosyltransferase/glycogen phosphorylase"/>
    <property type="match status" value="1"/>
</dbReference>
<reference evidence="8" key="1">
    <citation type="submission" date="2014-12" db="EMBL/GenBank/DDBJ databases">
        <title>The draft genome of the Tatumella morbirosei type strain, LMG23360T isolated from pineapple rot.</title>
        <authorList>
            <person name="Smits T.H."/>
            <person name="Palmer M."/>
            <person name="Venter S.N."/>
            <person name="Duffy B."/>
            <person name="Steenkamp E.T."/>
            <person name="Chan W.Y."/>
            <person name="Coutinho T.A."/>
            <person name="Coetzee M.P."/>
            <person name="De Maayer P."/>
        </authorList>
    </citation>
    <scope>NUCLEOTIDE SEQUENCE [LARGE SCALE GENOMIC DNA]</scope>
    <source>
        <strain evidence="8">LMG 23360</strain>
    </source>
</reference>
<gene>
    <name evidence="8" type="ORF">HA49_00320</name>
</gene>
<dbReference type="AlphaFoldDB" id="A0A095V0X6"/>
<dbReference type="GO" id="GO:0008761">
    <property type="term" value="F:UDP-N-acetylglucosamine 2-epimerase activity"/>
    <property type="evidence" value="ECO:0007669"/>
    <property type="project" value="UniProtKB-EC"/>
</dbReference>
<dbReference type="EMBL" id="JPKR02000005">
    <property type="protein sequence ID" value="KGD80153.1"/>
    <property type="molecule type" value="Genomic_DNA"/>
</dbReference>
<dbReference type="FunFam" id="3.40.50.2000:FF:000043">
    <property type="entry name" value="UDP-N-acetylglucosamine 2-epimerase"/>
    <property type="match status" value="1"/>
</dbReference>
<dbReference type="Proteomes" id="UP000029577">
    <property type="component" value="Unassembled WGS sequence"/>
</dbReference>
<dbReference type="RefSeq" id="WP_038015766.1">
    <property type="nucleotide sequence ID" value="NZ_JPKR02000005.1"/>
</dbReference>